<dbReference type="EMBL" id="VSSQ01093738">
    <property type="protein sequence ID" value="MPN38479.1"/>
    <property type="molecule type" value="Genomic_DNA"/>
</dbReference>
<name>A0A645HJV9_9ZZZZ</name>
<protein>
    <submittedName>
        <fullName evidence="1">Uncharacterized protein</fullName>
    </submittedName>
</protein>
<dbReference type="AlphaFoldDB" id="A0A645HJV9"/>
<evidence type="ECO:0000313" key="1">
    <source>
        <dbReference type="EMBL" id="MPN38479.1"/>
    </source>
</evidence>
<organism evidence="1">
    <name type="scientific">bioreactor metagenome</name>
    <dbReference type="NCBI Taxonomy" id="1076179"/>
    <lineage>
        <taxon>unclassified sequences</taxon>
        <taxon>metagenomes</taxon>
        <taxon>ecological metagenomes</taxon>
    </lineage>
</organism>
<accession>A0A645HJV9</accession>
<proteinExistence type="predicted"/>
<comment type="caution">
    <text evidence="1">The sequence shown here is derived from an EMBL/GenBank/DDBJ whole genome shotgun (WGS) entry which is preliminary data.</text>
</comment>
<gene>
    <name evidence="1" type="ORF">SDC9_186003</name>
</gene>
<reference evidence="1" key="1">
    <citation type="submission" date="2019-08" db="EMBL/GenBank/DDBJ databases">
        <authorList>
            <person name="Kucharzyk K."/>
            <person name="Murdoch R.W."/>
            <person name="Higgins S."/>
            <person name="Loffler F."/>
        </authorList>
    </citation>
    <scope>NUCLEOTIDE SEQUENCE</scope>
</reference>
<sequence length="48" mass="5411">MQVAHGAEDVAGILDGEEAVLDERRMDRLGHHAEQVDVLLRHRADHIE</sequence>